<feature type="domain" description="HTH cro/C1-type" evidence="6">
    <location>
        <begin position="4"/>
        <end position="46"/>
    </location>
</feature>
<dbReference type="AlphaFoldDB" id="A0A1E8GMI6"/>
<reference evidence="8" key="1">
    <citation type="submission" date="2016-09" db="EMBL/GenBank/DDBJ databases">
        <title>Draft genome sequence of a novel species of the family Streptococcaceae isolated from flowers.</title>
        <authorList>
            <person name="Chuah L.-O."/>
            <person name="Yap K.-P."/>
            <person name="Thong K.L."/>
            <person name="Liong M.T."/>
            <person name="Ahmad R."/>
            <person name="Rusul G."/>
        </authorList>
    </citation>
    <scope>NUCLEOTIDE SEQUENCE [LARGE SCALE GENOMIC DNA]</scope>
    <source>
        <strain evidence="8">DF1</strain>
    </source>
</reference>
<evidence type="ECO:0000256" key="1">
    <source>
        <dbReference type="ARBA" id="ARBA00022491"/>
    </source>
</evidence>
<dbReference type="InterPro" id="IPR001387">
    <property type="entry name" value="Cro/C1-type_HTH"/>
</dbReference>
<dbReference type="PRINTS" id="PR00036">
    <property type="entry name" value="HTHLACI"/>
</dbReference>
<dbReference type="Gene3D" id="1.10.260.40">
    <property type="entry name" value="lambda repressor-like DNA-binding domains"/>
    <property type="match status" value="1"/>
</dbReference>
<dbReference type="InterPro" id="IPR000843">
    <property type="entry name" value="HTH_LacI"/>
</dbReference>
<evidence type="ECO:0000313" key="7">
    <source>
        <dbReference type="EMBL" id="OFI49226.1"/>
    </source>
</evidence>
<dbReference type="CDD" id="cd06291">
    <property type="entry name" value="PBP1_Qymf-like"/>
    <property type="match status" value="1"/>
</dbReference>
<evidence type="ECO:0000313" key="8">
    <source>
        <dbReference type="Proteomes" id="UP000178622"/>
    </source>
</evidence>
<dbReference type="SUPFAM" id="SSF53822">
    <property type="entry name" value="Periplasmic binding protein-like I"/>
    <property type="match status" value="1"/>
</dbReference>
<evidence type="ECO:0000259" key="6">
    <source>
        <dbReference type="PROSITE" id="PS50943"/>
    </source>
</evidence>
<dbReference type="Pfam" id="PF00532">
    <property type="entry name" value="Peripla_BP_1"/>
    <property type="match status" value="1"/>
</dbReference>
<dbReference type="GO" id="GO:0003700">
    <property type="term" value="F:DNA-binding transcription factor activity"/>
    <property type="evidence" value="ECO:0007669"/>
    <property type="project" value="TreeGrafter"/>
</dbReference>
<dbReference type="Gene3D" id="3.40.50.2300">
    <property type="match status" value="2"/>
</dbReference>
<dbReference type="STRING" id="1859473.BG261_03915"/>
<dbReference type="PROSITE" id="PS00356">
    <property type="entry name" value="HTH_LACI_1"/>
    <property type="match status" value="1"/>
</dbReference>
<dbReference type="Proteomes" id="UP000178622">
    <property type="component" value="Unassembled WGS sequence"/>
</dbReference>
<dbReference type="PANTHER" id="PTHR30146:SF95">
    <property type="entry name" value="RIBOSE OPERON REPRESSOR"/>
    <property type="match status" value="1"/>
</dbReference>
<dbReference type="SMART" id="SM00354">
    <property type="entry name" value="HTH_LACI"/>
    <property type="match status" value="1"/>
</dbReference>
<dbReference type="SUPFAM" id="SSF47413">
    <property type="entry name" value="lambda repressor-like DNA-binding domains"/>
    <property type="match status" value="1"/>
</dbReference>
<dbReference type="CDD" id="cd01392">
    <property type="entry name" value="HTH_LacI"/>
    <property type="match status" value="1"/>
</dbReference>
<dbReference type="InterPro" id="IPR001761">
    <property type="entry name" value="Peripla_BP/Lac1_sug-bd_dom"/>
</dbReference>
<dbReference type="InterPro" id="IPR028082">
    <property type="entry name" value="Peripla_BP_I"/>
</dbReference>
<keyword evidence="2" id="KW-0805">Transcription regulation</keyword>
<dbReference type="InterPro" id="IPR010982">
    <property type="entry name" value="Lambda_DNA-bd_dom_sf"/>
</dbReference>
<gene>
    <name evidence="7" type="ORF">BG261_03915</name>
</gene>
<name>A0A1E8GMI6_9LACT</name>
<keyword evidence="8" id="KW-1185">Reference proteome</keyword>
<dbReference type="PROSITE" id="PS50932">
    <property type="entry name" value="HTH_LACI_2"/>
    <property type="match status" value="1"/>
</dbReference>
<sequence>MAKLTDVAKLAGVSPTTVSRVINNYGYLSQKTIDKVHAAMQELNYQPNNLARSLQGKKTQLIGLIFPSLKNPFYAELIEYLEKKLFDREYKVIFCNSENNPEKEKYYLQMLAANQVDGIISSSHNLGIDEYERLNLPIVSFDRLLSPKITTVSSDNLAGGKLSAHALIERGAKNLAIISGASQSGSPSDYRTQGFMEVATTFDLPCKHLEIPSGTIISIKKNKIKKFIEENNFDGIACTDDLTAIYCEEYTNCPIIGYDGTELIQALHPELLTIVQPIEELAQVLVDVIIDKINGKETELEIILPIKLQQNI</sequence>
<dbReference type="GO" id="GO:0000976">
    <property type="term" value="F:transcription cis-regulatory region binding"/>
    <property type="evidence" value="ECO:0007669"/>
    <property type="project" value="TreeGrafter"/>
</dbReference>
<proteinExistence type="predicted"/>
<evidence type="ECO:0000256" key="4">
    <source>
        <dbReference type="ARBA" id="ARBA00023163"/>
    </source>
</evidence>
<dbReference type="RefSeq" id="WP_070792266.1">
    <property type="nucleotide sequence ID" value="NZ_MKIR01000020.1"/>
</dbReference>
<keyword evidence="1" id="KW-0678">Repressor</keyword>
<comment type="caution">
    <text evidence="7">The sequence shown here is derived from an EMBL/GenBank/DDBJ whole genome shotgun (WGS) entry which is preliminary data.</text>
</comment>
<evidence type="ECO:0000256" key="3">
    <source>
        <dbReference type="ARBA" id="ARBA00023125"/>
    </source>
</evidence>
<feature type="domain" description="HTH lacI-type" evidence="5">
    <location>
        <begin position="2"/>
        <end position="56"/>
    </location>
</feature>
<dbReference type="EMBL" id="MKIR01000020">
    <property type="protein sequence ID" value="OFI49226.1"/>
    <property type="molecule type" value="Genomic_DNA"/>
</dbReference>
<dbReference type="PANTHER" id="PTHR30146">
    <property type="entry name" value="LACI-RELATED TRANSCRIPTIONAL REPRESSOR"/>
    <property type="match status" value="1"/>
</dbReference>
<keyword evidence="4" id="KW-0804">Transcription</keyword>
<evidence type="ECO:0000259" key="5">
    <source>
        <dbReference type="PROSITE" id="PS50932"/>
    </source>
</evidence>
<dbReference type="PROSITE" id="PS50943">
    <property type="entry name" value="HTH_CROC1"/>
    <property type="match status" value="1"/>
</dbReference>
<evidence type="ECO:0000256" key="2">
    <source>
        <dbReference type="ARBA" id="ARBA00023015"/>
    </source>
</evidence>
<organism evidence="7 8">
    <name type="scientific">Floricoccus tropicus</name>
    <dbReference type="NCBI Taxonomy" id="1859473"/>
    <lineage>
        <taxon>Bacteria</taxon>
        <taxon>Bacillati</taxon>
        <taxon>Bacillota</taxon>
        <taxon>Bacilli</taxon>
        <taxon>Lactobacillales</taxon>
        <taxon>Streptococcaceae</taxon>
        <taxon>Floricoccus</taxon>
    </lineage>
</organism>
<dbReference type="Pfam" id="PF00356">
    <property type="entry name" value="LacI"/>
    <property type="match status" value="1"/>
</dbReference>
<protein>
    <submittedName>
        <fullName evidence="7">LacI family transcriptional regulator</fullName>
    </submittedName>
</protein>
<dbReference type="OrthoDB" id="9796186at2"/>
<accession>A0A1E8GMI6</accession>
<keyword evidence="3" id="KW-0238">DNA-binding</keyword>